<accession>A0ABZ2PG41</accession>
<evidence type="ECO:0000313" key="5">
    <source>
        <dbReference type="Proteomes" id="UP001432000"/>
    </source>
</evidence>
<keyword evidence="2" id="KW-0804">Transcription</keyword>
<dbReference type="SUPFAM" id="SSF48498">
    <property type="entry name" value="Tetracyclin repressor-like, C-terminal domain"/>
    <property type="match status" value="1"/>
</dbReference>
<sequence>MIFDALFARAADVAETLPSTGDLQRDLETLLEEAVVEISTQPRESLLRSLAARIQTDESTASEFHDRLLRPQLDVVHTLLRSGGARRVERTAELLLAPVFYRWFMRLAPMTTQDIASHVREVLRLAHVP</sequence>
<dbReference type="InterPro" id="IPR036271">
    <property type="entry name" value="Tet_transcr_reg_TetR-rel_C_sf"/>
</dbReference>
<keyword evidence="1" id="KW-0805">Transcription regulation</keyword>
<evidence type="ECO:0000256" key="1">
    <source>
        <dbReference type="ARBA" id="ARBA00023015"/>
    </source>
</evidence>
<dbReference type="Pfam" id="PF16859">
    <property type="entry name" value="TetR_C_11"/>
    <property type="match status" value="1"/>
</dbReference>
<protein>
    <submittedName>
        <fullName evidence="4">TetR-like C-terminal domain-containing protein</fullName>
    </submittedName>
</protein>
<reference evidence="4 5" key="1">
    <citation type="submission" date="2024-03" db="EMBL/GenBank/DDBJ databases">
        <title>Natural products discovery in diverse microorganisms through a two-stage MS feature dereplication strategy.</title>
        <authorList>
            <person name="Zhang R."/>
        </authorList>
    </citation>
    <scope>NUCLEOTIDE SEQUENCE [LARGE SCALE GENOMIC DNA]</scope>
    <source>
        <strain evidence="4 5">18930</strain>
    </source>
</reference>
<evidence type="ECO:0000259" key="3">
    <source>
        <dbReference type="Pfam" id="PF16859"/>
    </source>
</evidence>
<evidence type="ECO:0000256" key="2">
    <source>
        <dbReference type="ARBA" id="ARBA00023163"/>
    </source>
</evidence>
<keyword evidence="5" id="KW-1185">Reference proteome</keyword>
<dbReference type="Gene3D" id="1.10.357.10">
    <property type="entry name" value="Tetracycline Repressor, domain 2"/>
    <property type="match status" value="1"/>
</dbReference>
<evidence type="ECO:0000313" key="4">
    <source>
        <dbReference type="EMBL" id="WXG68087.1"/>
    </source>
</evidence>
<name>A0ABZ2PG41_9NOCA</name>
<dbReference type="RefSeq" id="WP_338888070.1">
    <property type="nucleotide sequence ID" value="NZ_CP147846.1"/>
</dbReference>
<proteinExistence type="predicted"/>
<feature type="domain" description="Tetracyclin repressor-like C-terminal" evidence="3">
    <location>
        <begin position="17"/>
        <end position="122"/>
    </location>
</feature>
<gene>
    <name evidence="4" type="ORF">WDS16_23195</name>
</gene>
<organism evidence="4 5">
    <name type="scientific">Rhodococcus sovatensis</name>
    <dbReference type="NCBI Taxonomy" id="1805840"/>
    <lineage>
        <taxon>Bacteria</taxon>
        <taxon>Bacillati</taxon>
        <taxon>Actinomycetota</taxon>
        <taxon>Actinomycetes</taxon>
        <taxon>Mycobacteriales</taxon>
        <taxon>Nocardiaceae</taxon>
        <taxon>Rhodococcus</taxon>
    </lineage>
</organism>
<dbReference type="InterPro" id="IPR011075">
    <property type="entry name" value="TetR_C"/>
</dbReference>
<dbReference type="Proteomes" id="UP001432000">
    <property type="component" value="Chromosome"/>
</dbReference>
<dbReference type="EMBL" id="CP147846">
    <property type="protein sequence ID" value="WXG68087.1"/>
    <property type="molecule type" value="Genomic_DNA"/>
</dbReference>